<feature type="coiled-coil region" evidence="8">
    <location>
        <begin position="288"/>
        <end position="320"/>
    </location>
</feature>
<dbReference type="Gene3D" id="3.30.160.60">
    <property type="entry name" value="Classic Zinc Finger"/>
    <property type="match status" value="1"/>
</dbReference>
<evidence type="ECO:0000256" key="5">
    <source>
        <dbReference type="ARBA" id="ARBA00022786"/>
    </source>
</evidence>
<dbReference type="Gene3D" id="3.30.40.10">
    <property type="entry name" value="Zinc/RING finger domain, C3HC4 (zinc finger)"/>
    <property type="match status" value="1"/>
</dbReference>
<keyword evidence="2" id="KW-0479">Metal-binding</keyword>
<dbReference type="InterPro" id="IPR047153">
    <property type="entry name" value="TRIM45/56/19-like"/>
</dbReference>
<sequence>MGDQNGRLESPLSCQELEKSTPYIFRSSTSSPLLNTEPLPLDDQSHCPYCHKNFRKPRVLDCLHSMCEDCIIAQLDGRRDAQITTDLVSRNPTDCELELPKLKERPTPPGVIRCPICAQESHVGNDVRYVHTMLLDYVRLAENEEAVGERRCRACKSEQPAIAVCKQCQSDLCSNCLSAHGVMRMFEGHEVMTYLEMEQLGQRGEVRPVQCPTHSLPYKMLCATCETLCCKVCLEMEHLNHKSEIEKLADKVERKWRDSMAEWSAIPDRSASLHEQYESAKIHIEMAFDDLLKALDEAKANKLEETRQKQEVAIEDLYRKMNLNEARVSDALRFSRNLLSKSNGMELLASRRKVVQQLNNLAHTMPALGIQVELEYQPLSKKQLDTHMNVCTSNVIFYFSLRHRSEHFCSTSSTWGSGIAPSRLSGPGGDTFGWPPSSHPPDLPSPSPPIPLKDIVPPTFPSNATGLIGQPSNTNSAVTTSGGNVCNSFVFGTSQQGSSMRELHCPSGFCLSASDDILIADTNNHRIVVCGPPHPWKIGRPGTDDGQLCFPRKVIALKADVTRYAVLDKGVDGKTRAQLFDQRGEFIKRINMMPLVPRGGIEVSAASCTSTGYLLLVDTSGVVYCIDVDVPRVVFWFDASSHLGEASDVAIYEKNVYITDFKHHCVQVFNTDGQFIRKLGEPSQTPYPIGIDVSKNGDILVADTHGNHLHVVVFTADGTLQQSFTHNEFRLSRCVGLRVAGSGHVVTLCKHNHTLFVFKPLYIRELVSAPSMHKISVFHLSRL</sequence>
<evidence type="ECO:0000256" key="6">
    <source>
        <dbReference type="ARBA" id="ARBA00022833"/>
    </source>
</evidence>
<dbReference type="InterPro" id="IPR003649">
    <property type="entry name" value="Bbox_C"/>
</dbReference>
<dbReference type="Pfam" id="PF01436">
    <property type="entry name" value="NHL"/>
    <property type="match status" value="2"/>
</dbReference>
<dbReference type="GO" id="GO:0008270">
    <property type="term" value="F:zinc ion binding"/>
    <property type="evidence" value="ECO:0007669"/>
    <property type="project" value="UniProtKB-KW"/>
</dbReference>
<evidence type="ECO:0000313" key="11">
    <source>
        <dbReference type="Proteomes" id="UP000035642"/>
    </source>
</evidence>
<dbReference type="PROSITE" id="PS50119">
    <property type="entry name" value="ZF_BBOX"/>
    <property type="match status" value="2"/>
</dbReference>
<evidence type="ECO:0000313" key="12">
    <source>
        <dbReference type="WBParaSite" id="ACAC_0000149501-mRNA-1"/>
    </source>
</evidence>
<dbReference type="InterPro" id="IPR027370">
    <property type="entry name" value="Znf-RING_euk"/>
</dbReference>
<dbReference type="Proteomes" id="UP000035642">
    <property type="component" value="Unassembled WGS sequence"/>
</dbReference>
<keyword evidence="11" id="KW-1185">Reference proteome</keyword>
<dbReference type="PANTHER" id="PTHR25462:SF296">
    <property type="entry name" value="MEIOTIC P26, ISOFORM F"/>
    <property type="match status" value="1"/>
</dbReference>
<dbReference type="SUPFAM" id="SSF57845">
    <property type="entry name" value="B-box zinc-binding domain"/>
    <property type="match status" value="1"/>
</dbReference>
<evidence type="ECO:0000256" key="3">
    <source>
        <dbReference type="ARBA" id="ARBA00022737"/>
    </source>
</evidence>
<evidence type="ECO:0000259" key="10">
    <source>
        <dbReference type="PROSITE" id="PS50119"/>
    </source>
</evidence>
<evidence type="ECO:0000256" key="7">
    <source>
        <dbReference type="PROSITE-ProRule" id="PRU00024"/>
    </source>
</evidence>
<keyword evidence="5" id="KW-0833">Ubl conjugation pathway</keyword>
<evidence type="ECO:0000256" key="2">
    <source>
        <dbReference type="ARBA" id="ARBA00022723"/>
    </source>
</evidence>
<dbReference type="SUPFAM" id="SSF57850">
    <property type="entry name" value="RING/U-box"/>
    <property type="match status" value="1"/>
</dbReference>
<protein>
    <submittedName>
        <fullName evidence="12">B box-type domain-containing protein</fullName>
    </submittedName>
</protein>
<dbReference type="SMART" id="SM00184">
    <property type="entry name" value="RING"/>
    <property type="match status" value="2"/>
</dbReference>
<dbReference type="CDD" id="cd14959">
    <property type="entry name" value="NHL_brat_like"/>
    <property type="match status" value="1"/>
</dbReference>
<dbReference type="PANTHER" id="PTHR25462">
    <property type="entry name" value="BONUS, ISOFORM C-RELATED"/>
    <property type="match status" value="1"/>
</dbReference>
<dbReference type="SMART" id="SM00502">
    <property type="entry name" value="BBC"/>
    <property type="match status" value="1"/>
</dbReference>
<dbReference type="InterPro" id="IPR017907">
    <property type="entry name" value="Znf_RING_CS"/>
</dbReference>
<dbReference type="InterPro" id="IPR001258">
    <property type="entry name" value="NHL_repeat"/>
</dbReference>
<reference evidence="12" key="2">
    <citation type="submission" date="2016-04" db="UniProtKB">
        <authorList>
            <consortium name="WormBaseParasite"/>
        </authorList>
    </citation>
    <scope>IDENTIFICATION</scope>
</reference>
<dbReference type="InterPro" id="IPR013083">
    <property type="entry name" value="Znf_RING/FYVE/PHD"/>
</dbReference>
<dbReference type="GO" id="GO:0005654">
    <property type="term" value="C:nucleoplasm"/>
    <property type="evidence" value="ECO:0007669"/>
    <property type="project" value="TreeGrafter"/>
</dbReference>
<keyword evidence="3" id="KW-0677">Repeat</keyword>
<dbReference type="STRING" id="6313.A0A158P6T4"/>
<dbReference type="GO" id="GO:0061630">
    <property type="term" value="F:ubiquitin protein ligase activity"/>
    <property type="evidence" value="ECO:0007669"/>
    <property type="project" value="TreeGrafter"/>
</dbReference>
<dbReference type="PROSITE" id="PS00518">
    <property type="entry name" value="ZF_RING_1"/>
    <property type="match status" value="1"/>
</dbReference>
<evidence type="ECO:0000256" key="8">
    <source>
        <dbReference type="SAM" id="Coils"/>
    </source>
</evidence>
<dbReference type="SUPFAM" id="SSF101898">
    <property type="entry name" value="NHL repeat"/>
    <property type="match status" value="1"/>
</dbReference>
<reference evidence="11" key="1">
    <citation type="submission" date="2012-09" db="EMBL/GenBank/DDBJ databases">
        <authorList>
            <person name="Martin A.A."/>
        </authorList>
    </citation>
    <scope>NUCLEOTIDE SEQUENCE</scope>
</reference>
<evidence type="ECO:0000256" key="1">
    <source>
        <dbReference type="ARBA" id="ARBA00022553"/>
    </source>
</evidence>
<feature type="region of interest" description="Disordered" evidence="9">
    <location>
        <begin position="419"/>
        <end position="447"/>
    </location>
</feature>
<proteinExistence type="predicted"/>
<dbReference type="InterPro" id="IPR001841">
    <property type="entry name" value="Znf_RING"/>
</dbReference>
<dbReference type="WBParaSite" id="ACAC_0000149501-mRNA-1">
    <property type="protein sequence ID" value="ACAC_0000149501-mRNA-1"/>
    <property type="gene ID" value="ACAC_0000149501"/>
</dbReference>
<feature type="domain" description="B box-type" evidence="10">
    <location>
        <begin position="147"/>
        <end position="194"/>
    </location>
</feature>
<keyword evidence="1" id="KW-0597">Phosphoprotein</keyword>
<evidence type="ECO:0000256" key="9">
    <source>
        <dbReference type="SAM" id="MobiDB-lite"/>
    </source>
</evidence>
<organism evidence="11 12">
    <name type="scientific">Angiostrongylus cantonensis</name>
    <name type="common">Rat lungworm</name>
    <dbReference type="NCBI Taxonomy" id="6313"/>
    <lineage>
        <taxon>Eukaryota</taxon>
        <taxon>Metazoa</taxon>
        <taxon>Ecdysozoa</taxon>
        <taxon>Nematoda</taxon>
        <taxon>Chromadorea</taxon>
        <taxon>Rhabditida</taxon>
        <taxon>Rhabditina</taxon>
        <taxon>Rhabditomorpha</taxon>
        <taxon>Strongyloidea</taxon>
        <taxon>Metastrongylidae</taxon>
        <taxon>Angiostrongylus</taxon>
    </lineage>
</organism>
<dbReference type="Pfam" id="PF13445">
    <property type="entry name" value="zf-RING_UBOX"/>
    <property type="match status" value="1"/>
</dbReference>
<feature type="compositionally biased region" description="Pro residues" evidence="9">
    <location>
        <begin position="437"/>
        <end position="447"/>
    </location>
</feature>
<feature type="domain" description="B box-type" evidence="10">
    <location>
        <begin position="206"/>
        <end position="242"/>
    </location>
</feature>
<name>A0A158P6T4_ANGCA</name>
<dbReference type="InterPro" id="IPR011042">
    <property type="entry name" value="6-blade_b-propeller_TolB-like"/>
</dbReference>
<accession>A0A158P6T4</accession>
<keyword evidence="6" id="KW-0862">Zinc</keyword>
<keyword evidence="4 7" id="KW-0863">Zinc-finger</keyword>
<keyword evidence="8" id="KW-0175">Coiled coil</keyword>
<dbReference type="AlphaFoldDB" id="A0A158P6T4"/>
<dbReference type="Pfam" id="PF00643">
    <property type="entry name" value="zf-B_box"/>
    <property type="match status" value="1"/>
</dbReference>
<dbReference type="SMART" id="SM00336">
    <property type="entry name" value="BBOX"/>
    <property type="match status" value="2"/>
</dbReference>
<evidence type="ECO:0000256" key="4">
    <source>
        <dbReference type="ARBA" id="ARBA00022771"/>
    </source>
</evidence>
<dbReference type="InterPro" id="IPR000315">
    <property type="entry name" value="Znf_B-box"/>
</dbReference>
<dbReference type="Gene3D" id="2.120.10.30">
    <property type="entry name" value="TolB, C-terminal domain"/>
    <property type="match status" value="1"/>
</dbReference>